<evidence type="ECO:0000313" key="4">
    <source>
        <dbReference type="Proteomes" id="UP001178507"/>
    </source>
</evidence>
<name>A0AA36MM42_9DINO</name>
<protein>
    <recommendedName>
        <fullName evidence="5">Hexosyltransferase</fullName>
    </recommendedName>
</protein>
<keyword evidence="4" id="KW-1185">Reference proteome</keyword>
<gene>
    <name evidence="3" type="ORF">EVOR1521_LOCUS6415</name>
</gene>
<feature type="chain" id="PRO_5041457384" description="Hexosyltransferase" evidence="2">
    <location>
        <begin position="19"/>
        <end position="494"/>
    </location>
</feature>
<proteinExistence type="predicted"/>
<sequence length="494" mass="55744">MRYFGLLLLPLAAGGSVCESCRFCASLVHTQLDRAGTAQELITAVSQSLAEDEHHQRCRRYLTSDRHILQRLLTASSTPNLPAVWEALCVERLRCPAGGDLGKLSPSSPPSEERTSYQDGQATYGAETWPGKEDAKSGAKHTIVLSDADAESCDGDAESCEKESGILEAESDTPTKPPDPLNPHCAVPKDTYRDLLSTRVVLVVFSGRWDRLRILMRYLRRDLRSAGGVVDKIIFALWQVTAKDLTYLRELADSAVEDFELVDFSEQRWGPARLGADPATNRMVQLYQSLNESGTVYVKVDDDVVYVAEHAIANLVRERLRQRCLFVSANVVNHAIMSAVHQDRGAHRAFFPPARQRKNPSLRLPWKKLGEINMSPDFTIERFPASRCVVERWDCAALVHESFLDRAADGTWCIFDFGWLDFNRAGYREHKYIHRSPSVNKDYWTQGARWSTNFFAFMAEDLEGVNWNNVYGKGDDEEEFTGPHAERRDARPWG</sequence>
<evidence type="ECO:0000256" key="2">
    <source>
        <dbReference type="SAM" id="SignalP"/>
    </source>
</evidence>
<evidence type="ECO:0000313" key="3">
    <source>
        <dbReference type="EMBL" id="CAJ1377684.1"/>
    </source>
</evidence>
<feature type="region of interest" description="Disordered" evidence="1">
    <location>
        <begin position="100"/>
        <end position="138"/>
    </location>
</feature>
<dbReference type="Proteomes" id="UP001178507">
    <property type="component" value="Unassembled WGS sequence"/>
</dbReference>
<evidence type="ECO:0008006" key="5">
    <source>
        <dbReference type="Google" id="ProtNLM"/>
    </source>
</evidence>
<comment type="caution">
    <text evidence="3">The sequence shown here is derived from an EMBL/GenBank/DDBJ whole genome shotgun (WGS) entry which is preliminary data.</text>
</comment>
<evidence type="ECO:0000256" key="1">
    <source>
        <dbReference type="SAM" id="MobiDB-lite"/>
    </source>
</evidence>
<feature type="signal peptide" evidence="2">
    <location>
        <begin position="1"/>
        <end position="18"/>
    </location>
</feature>
<organism evidence="3 4">
    <name type="scientific">Effrenium voratum</name>
    <dbReference type="NCBI Taxonomy" id="2562239"/>
    <lineage>
        <taxon>Eukaryota</taxon>
        <taxon>Sar</taxon>
        <taxon>Alveolata</taxon>
        <taxon>Dinophyceae</taxon>
        <taxon>Suessiales</taxon>
        <taxon>Symbiodiniaceae</taxon>
        <taxon>Effrenium</taxon>
    </lineage>
</organism>
<dbReference type="EMBL" id="CAUJNA010000480">
    <property type="protein sequence ID" value="CAJ1377684.1"/>
    <property type="molecule type" value="Genomic_DNA"/>
</dbReference>
<dbReference type="AlphaFoldDB" id="A0AA36MM42"/>
<reference evidence="3" key="1">
    <citation type="submission" date="2023-08" db="EMBL/GenBank/DDBJ databases">
        <authorList>
            <person name="Chen Y."/>
            <person name="Shah S."/>
            <person name="Dougan E. K."/>
            <person name="Thang M."/>
            <person name="Chan C."/>
        </authorList>
    </citation>
    <scope>NUCLEOTIDE SEQUENCE</scope>
</reference>
<accession>A0AA36MM42</accession>
<keyword evidence="2" id="KW-0732">Signal</keyword>
<feature type="region of interest" description="Disordered" evidence="1">
    <location>
        <begin position="150"/>
        <end position="183"/>
    </location>
</feature>